<evidence type="ECO:0000256" key="7">
    <source>
        <dbReference type="ARBA" id="ARBA00023125"/>
    </source>
</evidence>
<evidence type="ECO:0000313" key="11">
    <source>
        <dbReference type="EMBL" id="SMX54314.1"/>
    </source>
</evidence>
<evidence type="ECO:0000256" key="1">
    <source>
        <dbReference type="ARBA" id="ARBA00008798"/>
    </source>
</evidence>
<evidence type="ECO:0000256" key="3">
    <source>
        <dbReference type="ARBA" id="ARBA00022679"/>
    </source>
</evidence>
<dbReference type="Gene3D" id="1.10.10.60">
    <property type="entry name" value="Homeodomain-like"/>
    <property type="match status" value="1"/>
</dbReference>
<organism evidence="11 12">
    <name type="scientific">Candidatus Brevifilum fermentans</name>
    <dbReference type="NCBI Taxonomy" id="1986204"/>
    <lineage>
        <taxon>Bacteria</taxon>
        <taxon>Bacillati</taxon>
        <taxon>Chloroflexota</taxon>
        <taxon>Anaerolineae</taxon>
        <taxon>Anaerolineales</taxon>
        <taxon>Anaerolineaceae</taxon>
        <taxon>Candidatus Brevifilum</taxon>
    </lineage>
</organism>
<dbReference type="PANTHER" id="PTHR32248:SF4">
    <property type="entry name" value="RNA POLYMERASE SIGMA-54 FACTOR"/>
    <property type="match status" value="1"/>
</dbReference>
<dbReference type="PROSITE" id="PS00718">
    <property type="entry name" value="SIGMA54_2"/>
    <property type="match status" value="1"/>
</dbReference>
<feature type="domain" description="RNA polymerase sigma factor 54 DNA-binding" evidence="9">
    <location>
        <begin position="326"/>
        <end position="470"/>
    </location>
</feature>
<dbReference type="Pfam" id="PF00309">
    <property type="entry name" value="Sigma54_AID"/>
    <property type="match status" value="1"/>
</dbReference>
<name>A0A1Y6K3X2_9CHLR</name>
<dbReference type="InterPro" id="IPR007046">
    <property type="entry name" value="RNA_pol_sigma_54_core-bd"/>
</dbReference>
<dbReference type="Pfam" id="PF04963">
    <property type="entry name" value="Sigma54_CBD"/>
    <property type="match status" value="1"/>
</dbReference>
<dbReference type="PROSITE" id="PS50044">
    <property type="entry name" value="SIGMA54_3"/>
    <property type="match status" value="1"/>
</dbReference>
<evidence type="ECO:0000256" key="6">
    <source>
        <dbReference type="ARBA" id="ARBA00023082"/>
    </source>
</evidence>
<dbReference type="Gene3D" id="1.10.10.1330">
    <property type="entry name" value="RNA polymerase sigma-54 factor, core-binding domain"/>
    <property type="match status" value="1"/>
</dbReference>
<dbReference type="InterPro" id="IPR038709">
    <property type="entry name" value="RpoN_core-bd_sf"/>
</dbReference>
<dbReference type="GO" id="GO:0016779">
    <property type="term" value="F:nucleotidyltransferase activity"/>
    <property type="evidence" value="ECO:0007669"/>
    <property type="project" value="UniProtKB-KW"/>
</dbReference>
<sequence length="477" mass="54265">MQLRSTHSQYQTQSPMTSAHIAQTMTLLYMTSTELLQTIDRELSQNPALELINERRCPMCGRRLPPEGPCSICSQPKTMDPDETIVFVSPRDDFYTFSASASTSIEDYPEDPFSSANLDLSSYVLRQVAPVLELDEREIAAMILTNLDEDGFLNINIVEICRYHHVPPSKVEKVLSKIQHCDPIGVASRNVKEALLVQLDHLAETGTVPEFAKQVISEDFKLLSRHHYSELAKKYRTTLYEMQSLASFISDNLNPFPARANWGTFRNPSDNKPDVFNQPDVLIYYLNNKPGNPLVIEIIMPSRGFLRINPLFKQAIKEQTGENQEEWKKDIGKASLLIKCIQQRNNTMQQLMSRLVAIQKPFIMQGETFLEPLTRAQIAAELDVHESTISRAVANKTVQLPNKRIIPMAMFFDRSLAVRTVLKEIIANEPHPLNDTELQEQLENQGISVARRTVAKYRAMEGILPAHLRRNEKFATL</sequence>
<keyword evidence="3" id="KW-0808">Transferase</keyword>
<dbReference type="GO" id="GO:0003677">
    <property type="term" value="F:DNA binding"/>
    <property type="evidence" value="ECO:0007669"/>
    <property type="project" value="UniProtKB-KW"/>
</dbReference>
<dbReference type="GO" id="GO:0001216">
    <property type="term" value="F:DNA-binding transcription activator activity"/>
    <property type="evidence" value="ECO:0007669"/>
    <property type="project" value="InterPro"/>
</dbReference>
<keyword evidence="8" id="KW-0804">Transcription</keyword>
<keyword evidence="6" id="KW-0731">Sigma factor</keyword>
<dbReference type="AlphaFoldDB" id="A0A1Y6K3X2"/>
<dbReference type="InterPro" id="IPR007634">
    <property type="entry name" value="RNA_pol_sigma_54_DNA-bd"/>
</dbReference>
<dbReference type="Proteomes" id="UP000195514">
    <property type="component" value="Chromosome I"/>
</dbReference>
<evidence type="ECO:0000259" key="9">
    <source>
        <dbReference type="Pfam" id="PF04552"/>
    </source>
</evidence>
<dbReference type="Pfam" id="PF04552">
    <property type="entry name" value="Sigma54_DBD"/>
    <property type="match status" value="1"/>
</dbReference>
<dbReference type="EMBL" id="LT859958">
    <property type="protein sequence ID" value="SMX54314.1"/>
    <property type="molecule type" value="Genomic_DNA"/>
</dbReference>
<dbReference type="InterPro" id="IPR000394">
    <property type="entry name" value="RNA_pol_sigma_54"/>
</dbReference>
<keyword evidence="4" id="KW-0548">Nucleotidyltransferase</keyword>
<evidence type="ECO:0000256" key="8">
    <source>
        <dbReference type="ARBA" id="ARBA00023163"/>
    </source>
</evidence>
<gene>
    <name evidence="11" type="primary">rpoN</name>
    <name evidence="11" type="ORF">CFX1CAM_1249</name>
</gene>
<dbReference type="PRINTS" id="PR00045">
    <property type="entry name" value="SIGMA54FCT"/>
</dbReference>
<evidence type="ECO:0000256" key="5">
    <source>
        <dbReference type="ARBA" id="ARBA00023015"/>
    </source>
</evidence>
<protein>
    <submittedName>
        <fullName evidence="11">RNA polymerase sigma-54 factor</fullName>
    </submittedName>
</protein>
<dbReference type="PANTHER" id="PTHR32248">
    <property type="entry name" value="RNA POLYMERASE SIGMA-54 FACTOR"/>
    <property type="match status" value="1"/>
</dbReference>
<evidence type="ECO:0000313" key="12">
    <source>
        <dbReference type="Proteomes" id="UP000195514"/>
    </source>
</evidence>
<keyword evidence="5" id="KW-0805">Transcription regulation</keyword>
<dbReference type="KEGG" id="abat:CFX1CAM_1249"/>
<dbReference type="OrthoDB" id="9814402at2"/>
<evidence type="ECO:0000256" key="4">
    <source>
        <dbReference type="ARBA" id="ARBA00022695"/>
    </source>
</evidence>
<keyword evidence="2" id="KW-0240">DNA-directed RNA polymerase</keyword>
<reference evidence="12" key="1">
    <citation type="submission" date="2017-05" db="EMBL/GenBank/DDBJ databases">
        <authorList>
            <person name="Kirkegaard R."/>
            <person name="Mcilroy J S."/>
        </authorList>
    </citation>
    <scope>NUCLEOTIDE SEQUENCE [LARGE SCALE GENOMIC DNA]</scope>
</reference>
<evidence type="ECO:0000259" key="10">
    <source>
        <dbReference type="Pfam" id="PF04963"/>
    </source>
</evidence>
<comment type="similarity">
    <text evidence="1">Belongs to the sigma-54 factor family.</text>
</comment>
<keyword evidence="12" id="KW-1185">Reference proteome</keyword>
<feature type="domain" description="RNA polymerase sigma factor 54 core-binding" evidence="10">
    <location>
        <begin position="113"/>
        <end position="262"/>
    </location>
</feature>
<dbReference type="PIRSF" id="PIRSF000774">
    <property type="entry name" value="RpoN"/>
    <property type="match status" value="1"/>
</dbReference>
<keyword evidence="7" id="KW-0238">DNA-binding</keyword>
<accession>A0A1Y6K3X2</accession>
<dbReference type="GO" id="GO:0000428">
    <property type="term" value="C:DNA-directed RNA polymerase complex"/>
    <property type="evidence" value="ECO:0007669"/>
    <property type="project" value="UniProtKB-KW"/>
</dbReference>
<evidence type="ECO:0000256" key="2">
    <source>
        <dbReference type="ARBA" id="ARBA00022478"/>
    </source>
</evidence>
<dbReference type="GO" id="GO:0016987">
    <property type="term" value="F:sigma factor activity"/>
    <property type="evidence" value="ECO:0007669"/>
    <property type="project" value="UniProtKB-KW"/>
</dbReference>
<dbReference type="GO" id="GO:0006352">
    <property type="term" value="P:DNA-templated transcription initiation"/>
    <property type="evidence" value="ECO:0007669"/>
    <property type="project" value="InterPro"/>
</dbReference>
<proteinExistence type="inferred from homology"/>